<evidence type="ECO:0000256" key="13">
    <source>
        <dbReference type="ARBA" id="ARBA00047200"/>
    </source>
</evidence>
<evidence type="ECO:0000256" key="12">
    <source>
        <dbReference type="ARBA" id="ARBA00047197"/>
    </source>
</evidence>
<feature type="domain" description="SRCR" evidence="16">
    <location>
        <begin position="461"/>
        <end position="564"/>
    </location>
</feature>
<keyword evidence="7" id="KW-1133">Transmembrane helix</keyword>
<evidence type="ECO:0000259" key="16">
    <source>
        <dbReference type="PROSITE" id="PS50287"/>
    </source>
</evidence>
<keyword evidence="5" id="KW-0677">Repeat</keyword>
<feature type="domain" description="SRCR" evidence="16">
    <location>
        <begin position="1"/>
        <end position="37"/>
    </location>
</feature>
<feature type="domain" description="SRCR" evidence="16">
    <location>
        <begin position="351"/>
        <end position="456"/>
    </location>
</feature>
<feature type="domain" description="CUB" evidence="15">
    <location>
        <begin position="768"/>
        <end position="875"/>
    </location>
</feature>
<evidence type="ECO:0000259" key="15">
    <source>
        <dbReference type="PROSITE" id="PS01180"/>
    </source>
</evidence>
<organism evidence="18 19">
    <name type="scientific">Crassostrea virginica</name>
    <name type="common">Eastern oyster</name>
    <dbReference type="NCBI Taxonomy" id="6565"/>
    <lineage>
        <taxon>Eukaryota</taxon>
        <taxon>Metazoa</taxon>
        <taxon>Spiralia</taxon>
        <taxon>Lophotrochozoa</taxon>
        <taxon>Mollusca</taxon>
        <taxon>Bivalvia</taxon>
        <taxon>Autobranchia</taxon>
        <taxon>Pteriomorphia</taxon>
        <taxon>Ostreida</taxon>
        <taxon>Ostreoidea</taxon>
        <taxon>Ostreidae</taxon>
        <taxon>Crassostrea</taxon>
    </lineage>
</organism>
<dbReference type="InterPro" id="IPR001507">
    <property type="entry name" value="ZP_dom"/>
</dbReference>
<dbReference type="RefSeq" id="XP_022333493.1">
    <property type="nucleotide sequence ID" value="XM_022477785.1"/>
</dbReference>
<feature type="disulfide bond" evidence="14">
    <location>
        <begin position="169"/>
        <end position="233"/>
    </location>
</feature>
<dbReference type="PRINTS" id="PR00258">
    <property type="entry name" value="SPERACTRCPTR"/>
</dbReference>
<dbReference type="FunFam" id="3.10.250.10:FF:000005">
    <property type="entry name" value="Neurotrypsin isoform A"/>
    <property type="match status" value="1"/>
</dbReference>
<evidence type="ECO:0000256" key="9">
    <source>
        <dbReference type="ARBA" id="ARBA00023157"/>
    </source>
</evidence>
<feature type="disulfide bond" evidence="14">
    <location>
        <begin position="738"/>
        <end position="748"/>
    </location>
</feature>
<feature type="domain" description="ZP" evidence="17">
    <location>
        <begin position="884"/>
        <end position="1138"/>
    </location>
</feature>
<dbReference type="Gene3D" id="2.60.120.290">
    <property type="entry name" value="Spermadhesin, CUB domain"/>
    <property type="match status" value="1"/>
</dbReference>
<comment type="subcellular location">
    <subcellularLocation>
        <location evidence="1">Membrane</location>
        <topology evidence="1">Single-pass membrane protein</topology>
    </subcellularLocation>
</comment>
<dbReference type="Gene3D" id="3.10.250.10">
    <property type="entry name" value="SRCR-like domain"/>
    <property type="match status" value="8"/>
</dbReference>
<evidence type="ECO:0000259" key="17">
    <source>
        <dbReference type="PROSITE" id="PS51034"/>
    </source>
</evidence>
<dbReference type="PROSITE" id="PS01180">
    <property type="entry name" value="CUB"/>
    <property type="match status" value="1"/>
</dbReference>
<keyword evidence="18" id="KW-1185">Reference proteome</keyword>
<dbReference type="FunFam" id="3.10.250.10:FF:000016">
    <property type="entry name" value="Scavenger receptor cysteine-rich protein type 12"/>
    <property type="match status" value="2"/>
</dbReference>
<dbReference type="InterPro" id="IPR042235">
    <property type="entry name" value="ZP-C_dom"/>
</dbReference>
<evidence type="ECO:0000313" key="18">
    <source>
        <dbReference type="Proteomes" id="UP000694844"/>
    </source>
</evidence>
<dbReference type="AlphaFoldDB" id="A0A8B8E113"/>
<feature type="domain" description="SRCR" evidence="16">
    <location>
        <begin position="42"/>
        <end position="139"/>
    </location>
</feature>
<dbReference type="Pfam" id="PF00530">
    <property type="entry name" value="SRCR"/>
    <property type="match status" value="7"/>
</dbReference>
<dbReference type="Proteomes" id="UP000694844">
    <property type="component" value="Chromosome 4"/>
</dbReference>
<dbReference type="Gene3D" id="2.60.40.3210">
    <property type="entry name" value="Zona pellucida, ZP-N domain"/>
    <property type="match status" value="1"/>
</dbReference>
<dbReference type="PROSITE" id="PS50287">
    <property type="entry name" value="SRCR_2"/>
    <property type="match status" value="8"/>
</dbReference>
<feature type="disulfide bond" evidence="14">
    <location>
        <begin position="182"/>
        <end position="243"/>
    </location>
</feature>
<dbReference type="KEGG" id="cvn:111130619"/>
<feature type="domain" description="SRCR" evidence="16">
    <location>
        <begin position="144"/>
        <end position="244"/>
    </location>
</feature>
<feature type="disulfide bond" evidence="14">
    <location>
        <begin position="425"/>
        <end position="435"/>
    </location>
</feature>
<reference evidence="19" key="1">
    <citation type="submission" date="2025-08" db="UniProtKB">
        <authorList>
            <consortium name="RefSeq"/>
        </authorList>
    </citation>
    <scope>IDENTIFICATION</scope>
    <source>
        <tissue evidence="19">Whole sample</tissue>
    </source>
</reference>
<dbReference type="PANTHER" id="PTHR19331:SF487">
    <property type="entry name" value="SOLUBLE SCAVENGER RECEPTOR CYSTEINE-RICH DOMAIN-CONTAINING PROTEIN SSC5D"/>
    <property type="match status" value="1"/>
</dbReference>
<keyword evidence="2" id="KW-0813">Transport</keyword>
<dbReference type="Gene3D" id="2.60.40.4100">
    <property type="entry name" value="Zona pellucida, ZP-C domain"/>
    <property type="match status" value="1"/>
</dbReference>
<evidence type="ECO:0000256" key="7">
    <source>
        <dbReference type="ARBA" id="ARBA00022989"/>
    </source>
</evidence>
<dbReference type="InterPro" id="IPR001190">
    <property type="entry name" value="SRCR"/>
</dbReference>
<evidence type="ECO:0000256" key="8">
    <source>
        <dbReference type="ARBA" id="ARBA00023136"/>
    </source>
</evidence>
<feature type="disulfide bond" evidence="14">
    <location>
        <begin position="6"/>
        <end position="16"/>
    </location>
</feature>
<proteinExistence type="predicted"/>
<dbReference type="InterPro" id="IPR036772">
    <property type="entry name" value="SRCR-like_dom_sf"/>
</dbReference>
<protein>
    <recommendedName>
        <fullName evidence="12">Scavenger receptor cysteine-rich domain-containing protein DMBT1</fullName>
    </recommendedName>
    <alternativeName>
        <fullName evidence="13">Deleted in malignant brain tumors 1 protein</fullName>
    </alternativeName>
    <alternativeName>
        <fullName evidence="11">Hensin</fullName>
    </alternativeName>
</protein>
<dbReference type="OrthoDB" id="6102859at2759"/>
<feature type="domain" description="SRCR" evidence="16">
    <location>
        <begin position="573"/>
        <end position="668"/>
    </location>
</feature>
<evidence type="ECO:0000256" key="4">
    <source>
        <dbReference type="ARBA" id="ARBA00022729"/>
    </source>
</evidence>
<dbReference type="SUPFAM" id="SSF56487">
    <property type="entry name" value="SRCR-like"/>
    <property type="match status" value="8"/>
</dbReference>
<feature type="disulfide bond" evidence="14">
    <location>
        <begin position="320"/>
        <end position="330"/>
    </location>
</feature>
<evidence type="ECO:0000256" key="11">
    <source>
        <dbReference type="ARBA" id="ARBA00030560"/>
    </source>
</evidence>
<feature type="disulfide bond" evidence="14">
    <location>
        <begin position="214"/>
        <end position="224"/>
    </location>
</feature>
<dbReference type="PROSITE" id="PS00420">
    <property type="entry name" value="SRCR_1"/>
    <property type="match status" value="1"/>
</dbReference>
<dbReference type="GO" id="GO:0016020">
    <property type="term" value="C:membrane"/>
    <property type="evidence" value="ECO:0007669"/>
    <property type="project" value="UniProtKB-SubCell"/>
</dbReference>
<comment type="caution">
    <text evidence="14">Lacks conserved residue(s) required for the propagation of feature annotation.</text>
</comment>
<dbReference type="PANTHER" id="PTHR19331">
    <property type="entry name" value="SCAVENGER RECEPTOR DOMAIN-CONTAINING"/>
    <property type="match status" value="1"/>
</dbReference>
<dbReference type="GO" id="GO:0015031">
    <property type="term" value="P:protein transport"/>
    <property type="evidence" value="ECO:0007669"/>
    <property type="project" value="UniProtKB-KW"/>
</dbReference>
<evidence type="ECO:0000256" key="5">
    <source>
        <dbReference type="ARBA" id="ARBA00022737"/>
    </source>
</evidence>
<keyword evidence="10" id="KW-0325">Glycoprotein</keyword>
<accession>A0A8B8E113</accession>
<evidence type="ECO:0000256" key="3">
    <source>
        <dbReference type="ARBA" id="ARBA00022692"/>
    </source>
</evidence>
<keyword evidence="4" id="KW-0732">Signal</keyword>
<feature type="disulfide bond" evidence="14">
    <location>
        <begin position="692"/>
        <end position="756"/>
    </location>
</feature>
<feature type="domain" description="SRCR" evidence="16">
    <location>
        <begin position="665"/>
        <end position="766"/>
    </location>
</feature>
<dbReference type="PROSITE" id="PS51034">
    <property type="entry name" value="ZP_2"/>
    <property type="match status" value="1"/>
</dbReference>
<evidence type="ECO:0000313" key="19">
    <source>
        <dbReference type="RefSeq" id="XP_022333493.1"/>
    </source>
</evidence>
<evidence type="ECO:0000256" key="6">
    <source>
        <dbReference type="ARBA" id="ARBA00022927"/>
    </source>
</evidence>
<dbReference type="SMART" id="SM00241">
    <property type="entry name" value="ZP"/>
    <property type="match status" value="1"/>
</dbReference>
<dbReference type="Pfam" id="PF00100">
    <property type="entry name" value="Zona_pellucida"/>
    <property type="match status" value="1"/>
</dbReference>
<dbReference type="InterPro" id="IPR035914">
    <property type="entry name" value="Sperma_CUB_dom_sf"/>
</dbReference>
<feature type="disulfide bond" evidence="14">
    <location>
        <begin position="532"/>
        <end position="542"/>
    </location>
</feature>
<dbReference type="SMART" id="SM00042">
    <property type="entry name" value="CUB"/>
    <property type="match status" value="1"/>
</dbReference>
<feature type="disulfide bond" evidence="14">
    <location>
        <begin position="639"/>
        <end position="649"/>
    </location>
</feature>
<keyword evidence="9 14" id="KW-1015">Disulfide bond</keyword>
<keyword evidence="8" id="KW-0472">Membrane</keyword>
<evidence type="ECO:0000256" key="2">
    <source>
        <dbReference type="ARBA" id="ARBA00022448"/>
    </source>
</evidence>
<feature type="domain" description="SRCR" evidence="16">
    <location>
        <begin position="248"/>
        <end position="347"/>
    </location>
</feature>
<dbReference type="InterPro" id="IPR055355">
    <property type="entry name" value="ZP-C"/>
</dbReference>
<dbReference type="SMART" id="SM00202">
    <property type="entry name" value="SR"/>
    <property type="match status" value="6"/>
</dbReference>
<keyword evidence="3" id="KW-0812">Transmembrane</keyword>
<evidence type="ECO:0000256" key="10">
    <source>
        <dbReference type="ARBA" id="ARBA00023180"/>
    </source>
</evidence>
<name>A0A8B8E113_CRAVI</name>
<dbReference type="GeneID" id="111130619"/>
<keyword evidence="6" id="KW-0653">Protein transport</keyword>
<dbReference type="InterPro" id="IPR000859">
    <property type="entry name" value="CUB_dom"/>
</dbReference>
<sequence length="1151" mass="125751">MDDMNCGGKELDISDCGFGGWGQNNCGHSEDIGVICEPLPYLQLISGNSTREGFLQLVKDGTVYPVCDEGITDSQINQICGFLGYRNRGHRLSTKVFDTHAQYYRATLTSCDDNMMCTSQPFSATSCIQGGGQLYIRCSDPDEIRLVGGRKASEGRIEWLHNGIWGSVCSQNFSDSEAEVLCRSLGFLSGNATVHRGGTFGHTTQPEVVSDIQCQGTEADVSNCTVTYSERPCSPGEEVGVSCDTTPTRLMGGNGPWEGRIEIQRGGHWMEICQDHFNQSEAEIVCKMLGFPDRVVQAEIKPNGFYGRGGSGHVAYVLHCRGGLSDIAGCAVTTGCPSGLTVGMRCHTKDIRLQGGSHPLEGRVEVRVQGQWRTVCDEGWDDLDATTVCRMLTDFPIDGNVTGTAYKTAFFGKGTGRVAMSRVDCSGSEVSLFSCPADMTGGVNCDHARDAGVSCSVNNRAVLVGTSQSPSTGTVGLIQGDRWYSACDQGWSAEDARVVCRSMGLWSSSPTIYKDAWFGQSNGTSLNIEPDCKGSEVDLAFCPLNKEWGNETCSHSDDAGVACYPTALGFHNVRLSDGDDIGHGRLEVYYNGNWGSVCLDQWNQNNTNVVCKMLHYNSNGTFFQAPQGDAPVLVNSMGCHGDETDVGYCTADLKKDNCRQKSVGVDCTDGMKARNTSGRVQIYRDGAWGEVCSDHLSDNEAKVLCSMMGYRQNTGHLISGPAHPSGDLGTVSVVDLQCDGWEEHIQQCSFLSSGACSSVGAHVQCIDCRETFNTTTGNVTSRGYPHGYPESDCIYVITPPNNTHHIYKLSINDLEIKSTGDSLHISEGYNGLTLASFSGGMTNTELVAGREFVVRFKSDAGSPSLRGFDLQWSPLQLEDAITVNCDTTSWRIVVNMTLLRLLYPDSGVSQIYLNKQSCYGHVVDDTVVFDQSYSNCSTSKSISDKYVTYTNQLVYPESSTPFPLIVHGYRWRVDVNCNLDRYEHVTQHYKPTDAPPTQTTIHHQVGGSGHYDIDLQFFTDPQYFHEILGNPVTANIGENIYVKVSLNNDDFKTKMRLDTCLAKPEAVSTPQNTYAIIKNGCSVDPSTQIVSQGTHETRFLFNAFVFPSNQNAVYISCNATFCSASDLSMKCSQTCHHKRLSLFSQFLNLFY</sequence>
<evidence type="ECO:0000256" key="1">
    <source>
        <dbReference type="ARBA" id="ARBA00004167"/>
    </source>
</evidence>
<dbReference type="Pfam" id="PF00431">
    <property type="entry name" value="CUB"/>
    <property type="match status" value="1"/>
</dbReference>
<evidence type="ECO:0000256" key="14">
    <source>
        <dbReference type="PROSITE-ProRule" id="PRU00196"/>
    </source>
</evidence>
<dbReference type="SUPFAM" id="SSF49854">
    <property type="entry name" value="Spermadhesin, CUB domain"/>
    <property type="match status" value="1"/>
</dbReference>
<gene>
    <name evidence="19" type="primary">LOC111130619</name>
</gene>
<dbReference type="CDD" id="cd00041">
    <property type="entry name" value="CUB"/>
    <property type="match status" value="1"/>
</dbReference>